<dbReference type="RefSeq" id="WP_131992249.1">
    <property type="nucleotide sequence ID" value="NZ_SMGK01000001.1"/>
</dbReference>
<gene>
    <name evidence="2" type="ORF">C7378_0916</name>
</gene>
<evidence type="ECO:0000256" key="1">
    <source>
        <dbReference type="SAM" id="MobiDB-lite"/>
    </source>
</evidence>
<feature type="region of interest" description="Disordered" evidence="1">
    <location>
        <begin position="74"/>
        <end position="116"/>
    </location>
</feature>
<dbReference type="EMBL" id="SMGK01000001">
    <property type="protein sequence ID" value="TCK75915.1"/>
    <property type="molecule type" value="Genomic_DNA"/>
</dbReference>
<dbReference type="OrthoDB" id="122803at2"/>
<sequence length="116" mass="12616">MPLLEIIQTRRITAMIRLDETTASQIDQYAAFLHATADEVVDKALAYVFAKDRDFQDFLRTPEATHVPPSLRVRHFGQSGAQNGAAREAVNGAAKRPNGSVADRDPVAGKRAAGVE</sequence>
<evidence type="ECO:0000313" key="2">
    <source>
        <dbReference type="EMBL" id="TCK75915.1"/>
    </source>
</evidence>
<comment type="caution">
    <text evidence="2">The sequence shown here is derived from an EMBL/GenBank/DDBJ whole genome shotgun (WGS) entry which is preliminary data.</text>
</comment>
<dbReference type="Proteomes" id="UP000295210">
    <property type="component" value="Unassembled WGS sequence"/>
</dbReference>
<reference evidence="2 3" key="1">
    <citation type="submission" date="2019-03" db="EMBL/GenBank/DDBJ databases">
        <title>Genomic Encyclopedia of Type Strains, Phase IV (KMG-IV): sequencing the most valuable type-strain genomes for metagenomic binning, comparative biology and taxonomic classification.</title>
        <authorList>
            <person name="Goeker M."/>
        </authorList>
    </citation>
    <scope>NUCLEOTIDE SEQUENCE [LARGE SCALE GENOMIC DNA]</scope>
    <source>
        <strain evidence="2 3">DSM 103428</strain>
    </source>
</reference>
<evidence type="ECO:0000313" key="3">
    <source>
        <dbReference type="Proteomes" id="UP000295210"/>
    </source>
</evidence>
<keyword evidence="3" id="KW-1185">Reference proteome</keyword>
<accession>A0A4R1LC55</accession>
<protein>
    <submittedName>
        <fullName evidence="2">Uncharacterized protein</fullName>
    </submittedName>
</protein>
<proteinExistence type="predicted"/>
<name>A0A4R1LC55_9BACT</name>
<dbReference type="AlphaFoldDB" id="A0A4R1LC55"/>
<organism evidence="2 3">
    <name type="scientific">Acidipila rosea</name>
    <dbReference type="NCBI Taxonomy" id="768535"/>
    <lineage>
        <taxon>Bacteria</taxon>
        <taxon>Pseudomonadati</taxon>
        <taxon>Acidobacteriota</taxon>
        <taxon>Terriglobia</taxon>
        <taxon>Terriglobales</taxon>
        <taxon>Acidobacteriaceae</taxon>
        <taxon>Acidipila</taxon>
    </lineage>
</organism>